<reference evidence="3" key="1">
    <citation type="submission" date="2016-11" db="UniProtKB">
        <authorList>
            <consortium name="WormBaseParasite"/>
        </authorList>
    </citation>
    <scope>IDENTIFICATION</scope>
</reference>
<protein>
    <submittedName>
        <fullName evidence="3">HMG box domain-containing protein</fullName>
    </submittedName>
</protein>
<dbReference type="WBParaSite" id="maker-unitig_43633-snap-gene-0.5-mRNA-1">
    <property type="protein sequence ID" value="maker-unitig_43633-snap-gene-0.5-mRNA-1"/>
    <property type="gene ID" value="maker-unitig_43633-snap-gene-0.5"/>
</dbReference>
<evidence type="ECO:0000313" key="2">
    <source>
        <dbReference type="Proteomes" id="UP000095280"/>
    </source>
</evidence>
<organism evidence="2 3">
    <name type="scientific">Macrostomum lignano</name>
    <dbReference type="NCBI Taxonomy" id="282301"/>
    <lineage>
        <taxon>Eukaryota</taxon>
        <taxon>Metazoa</taxon>
        <taxon>Spiralia</taxon>
        <taxon>Lophotrochozoa</taxon>
        <taxon>Platyhelminthes</taxon>
        <taxon>Rhabditophora</taxon>
        <taxon>Macrostomorpha</taxon>
        <taxon>Macrostomida</taxon>
        <taxon>Macrostomidae</taxon>
        <taxon>Macrostomum</taxon>
    </lineage>
</organism>
<evidence type="ECO:0000256" key="1">
    <source>
        <dbReference type="SAM" id="MobiDB-lite"/>
    </source>
</evidence>
<evidence type="ECO:0000313" key="3">
    <source>
        <dbReference type="WBParaSite" id="maker-unitig_43633-snap-gene-0.5-mRNA-1"/>
    </source>
</evidence>
<sequence>GFLQQVQGWHIARPPRFELTEPWKTCRPCYAGARFRMARLRSRDARKCSWATTLRHQDRRRCMKCPYGSIATNAQRTASATRRASPNPLATTCRNLQRSKAARTSRGGYTKTSDRLDGNFATFLFADPDCASATTKARKNFVSRHRSDPERKAVPGLEIKELPPQRHSGENLPRAQTALKLAASDWKHLPHHHCQQREASRGATQRSRTSRRWKTCNIPAVLSRS</sequence>
<name>A0A1I8FPT6_9PLAT</name>
<feature type="region of interest" description="Disordered" evidence="1">
    <location>
        <begin position="190"/>
        <end position="212"/>
    </location>
</feature>
<accession>A0A1I8FPT6</accession>
<dbReference type="Proteomes" id="UP000095280">
    <property type="component" value="Unplaced"/>
</dbReference>
<proteinExistence type="predicted"/>
<dbReference type="AlphaFoldDB" id="A0A1I8FPT6"/>
<keyword evidence="2" id="KW-1185">Reference proteome</keyword>